<evidence type="ECO:0000256" key="9">
    <source>
        <dbReference type="SAM" id="Phobius"/>
    </source>
</evidence>
<feature type="transmembrane region" description="Helical" evidence="9">
    <location>
        <begin position="145"/>
        <end position="164"/>
    </location>
</feature>
<feature type="transmembrane region" description="Helical" evidence="9">
    <location>
        <begin position="31"/>
        <end position="53"/>
    </location>
</feature>
<evidence type="ECO:0000256" key="8">
    <source>
        <dbReference type="ARBA" id="ARBA00023136"/>
    </source>
</evidence>
<keyword evidence="6" id="KW-0029">Amino-acid transport</keyword>
<protein>
    <submittedName>
        <fullName evidence="10">Amino acid permease</fullName>
    </submittedName>
</protein>
<feature type="transmembrane region" description="Helical" evidence="9">
    <location>
        <begin position="282"/>
        <end position="303"/>
    </location>
</feature>
<dbReference type="OrthoDB" id="5603949at2"/>
<dbReference type="GO" id="GO:0005886">
    <property type="term" value="C:plasma membrane"/>
    <property type="evidence" value="ECO:0007669"/>
    <property type="project" value="UniProtKB-SubCell"/>
</dbReference>
<dbReference type="STRING" id="573570.F7310_08120"/>
<comment type="subcellular location">
    <subcellularLocation>
        <location evidence="1">Cell inner membrane</location>
        <topology evidence="1">Multi-pass membrane protein</topology>
    </subcellularLocation>
</comment>
<keyword evidence="3" id="KW-1003">Cell membrane</keyword>
<feature type="transmembrane region" description="Helical" evidence="9">
    <location>
        <begin position="116"/>
        <end position="133"/>
    </location>
</feature>
<keyword evidence="4" id="KW-0997">Cell inner membrane</keyword>
<dbReference type="Proteomes" id="UP000184222">
    <property type="component" value="Chromosome"/>
</dbReference>
<name>A0A1L4BU06_9GAMM</name>
<reference evidence="10 11" key="1">
    <citation type="journal article" date="2016" name="Appl. Environ. Microbiol.">
        <title>Whole genome relationships among Francisella bacteria of diverse origin define new species and provide specific regions for detection.</title>
        <authorList>
            <person name="Challacombe J.F."/>
            <person name="Petersen J.M."/>
            <person name="Gallegos-Graves V."/>
            <person name="Hodge D."/>
            <person name="Pillai S."/>
            <person name="Kuske C.R."/>
        </authorList>
    </citation>
    <scope>NUCLEOTIDE SEQUENCE [LARGE SCALE GENOMIC DNA]</scope>
    <source>
        <strain evidence="11">TX07-7310</strain>
    </source>
</reference>
<dbReference type="Pfam" id="PF03222">
    <property type="entry name" value="Trp_Tyr_perm"/>
    <property type="match status" value="1"/>
</dbReference>
<evidence type="ECO:0000256" key="4">
    <source>
        <dbReference type="ARBA" id="ARBA00022519"/>
    </source>
</evidence>
<evidence type="ECO:0000256" key="7">
    <source>
        <dbReference type="ARBA" id="ARBA00022989"/>
    </source>
</evidence>
<keyword evidence="2" id="KW-0813">Transport</keyword>
<dbReference type="PANTHER" id="PTHR46997">
    <property type="entry name" value="LOW AFFINITY TRYPTOPHAN PERMEASE-RELATED"/>
    <property type="match status" value="1"/>
</dbReference>
<evidence type="ECO:0000313" key="11">
    <source>
        <dbReference type="Proteomes" id="UP000184222"/>
    </source>
</evidence>
<dbReference type="InterPro" id="IPR013059">
    <property type="entry name" value="Trp_tyr_transpt"/>
</dbReference>
<evidence type="ECO:0000256" key="6">
    <source>
        <dbReference type="ARBA" id="ARBA00022970"/>
    </source>
</evidence>
<evidence type="ECO:0000256" key="5">
    <source>
        <dbReference type="ARBA" id="ARBA00022692"/>
    </source>
</evidence>
<dbReference type="PANTHER" id="PTHR46997:SF2">
    <property type="entry name" value="TYROSINE-SPECIFIC TRANSPORT SYSTEM"/>
    <property type="match status" value="1"/>
</dbReference>
<sequence>MKQFVGIFLIIGSTIGGGIIGLPIAAVNLGFVGSLLAICLVWLIMTFTGLCILKISYNMPVKHNTYYSLSTKFLNFKGAKISVFGSYLLILYLSLTTYISGISSSISLYFPQNSNLSYLLSGVTLIFILGGITTYNSKLVIKSNVLFVTAKLSLIIIAIFLIIYTTKKVSINVDGYPIESIGAFSFLFVLFNAFGYHFIIPSLVKFYNQNISYKSFIFLLIFSTTLIAFIYLAWILAIFFTIPAKGSHGMLSIYNSKNQLVAFNNSISFFTQSYTISNMLSAFQLISMIGSFCCISIGVIDALKDALGQNAYLKVLICTYLPPLVLMCLSQNMFLIAMSLAGILTFYVEVFVPILGVRNYYKMSNKIKDKSLFSHQYSKLLVRS</sequence>
<dbReference type="RefSeq" id="WP_072713119.1">
    <property type="nucleotide sequence ID" value="NZ_CP016796.1"/>
</dbReference>
<feature type="transmembrane region" description="Helical" evidence="9">
    <location>
        <begin position="7"/>
        <end position="25"/>
    </location>
</feature>
<feature type="transmembrane region" description="Helical" evidence="9">
    <location>
        <begin position="216"/>
        <end position="242"/>
    </location>
</feature>
<feature type="transmembrane region" description="Helical" evidence="9">
    <location>
        <begin position="184"/>
        <end position="204"/>
    </location>
</feature>
<feature type="transmembrane region" description="Helical" evidence="9">
    <location>
        <begin position="87"/>
        <end position="110"/>
    </location>
</feature>
<dbReference type="Gene3D" id="1.20.1740.10">
    <property type="entry name" value="Amino acid/polyamine transporter I"/>
    <property type="match status" value="1"/>
</dbReference>
<dbReference type="InterPro" id="IPR018227">
    <property type="entry name" value="Amino_acid_transport_2"/>
</dbReference>
<dbReference type="EMBL" id="CP016796">
    <property type="protein sequence ID" value="API87332.1"/>
    <property type="molecule type" value="Genomic_DNA"/>
</dbReference>
<dbReference type="PRINTS" id="PR00166">
    <property type="entry name" value="AROAAPRMEASE"/>
</dbReference>
<feature type="transmembrane region" description="Helical" evidence="9">
    <location>
        <begin position="315"/>
        <end position="334"/>
    </location>
</feature>
<keyword evidence="11" id="KW-1185">Reference proteome</keyword>
<gene>
    <name evidence="10" type="ORF">F7310_08120</name>
</gene>
<keyword evidence="7 9" id="KW-1133">Transmembrane helix</keyword>
<dbReference type="GO" id="GO:0003333">
    <property type="term" value="P:amino acid transmembrane transport"/>
    <property type="evidence" value="ECO:0007669"/>
    <property type="project" value="InterPro"/>
</dbReference>
<organism evidence="10 11">
    <name type="scientific">Francisella uliginis</name>
    <dbReference type="NCBI Taxonomy" id="573570"/>
    <lineage>
        <taxon>Bacteria</taxon>
        <taxon>Pseudomonadati</taxon>
        <taxon>Pseudomonadota</taxon>
        <taxon>Gammaproteobacteria</taxon>
        <taxon>Thiotrichales</taxon>
        <taxon>Francisellaceae</taxon>
        <taxon>Francisella</taxon>
    </lineage>
</organism>
<keyword evidence="8 9" id="KW-0472">Membrane</keyword>
<dbReference type="KEGG" id="frx:F7310_08120"/>
<evidence type="ECO:0000256" key="2">
    <source>
        <dbReference type="ARBA" id="ARBA00022448"/>
    </source>
</evidence>
<evidence type="ECO:0000256" key="3">
    <source>
        <dbReference type="ARBA" id="ARBA00022475"/>
    </source>
</evidence>
<evidence type="ECO:0000313" key="10">
    <source>
        <dbReference type="EMBL" id="API87332.1"/>
    </source>
</evidence>
<keyword evidence="5 9" id="KW-0812">Transmembrane</keyword>
<dbReference type="GO" id="GO:0015173">
    <property type="term" value="F:aromatic amino acid transmembrane transporter activity"/>
    <property type="evidence" value="ECO:0007669"/>
    <property type="project" value="InterPro"/>
</dbReference>
<evidence type="ECO:0000256" key="1">
    <source>
        <dbReference type="ARBA" id="ARBA00004429"/>
    </source>
</evidence>
<dbReference type="AlphaFoldDB" id="A0A1L4BU06"/>
<feature type="transmembrane region" description="Helical" evidence="9">
    <location>
        <begin position="340"/>
        <end position="361"/>
    </location>
</feature>
<accession>A0A1L4BU06</accession>
<proteinExistence type="predicted"/>